<dbReference type="InterPro" id="IPR045079">
    <property type="entry name" value="Oxoprolinase-like"/>
</dbReference>
<accession>A0ABY4E604</accession>
<dbReference type="Pfam" id="PF01968">
    <property type="entry name" value="Hydantoinase_A"/>
    <property type="match status" value="1"/>
</dbReference>
<evidence type="ECO:0000259" key="1">
    <source>
        <dbReference type="Pfam" id="PF01968"/>
    </source>
</evidence>
<keyword evidence="5" id="KW-1185">Reference proteome</keyword>
<evidence type="ECO:0000313" key="5">
    <source>
        <dbReference type="Proteomes" id="UP000832011"/>
    </source>
</evidence>
<sequence length="692" mass="75276">MWRVGVDVGGTFTDLFAWEEKTGQQVAAKVLTTKHDRSIAVLEAIKKANIDMADISYLMHGTTTATNALIERSYPDAALITTDGFRDTIEIGRQHRQFLYDPYQTKPKPIIRRRFRYTVSERMNAQGKTVRALDIQQAQEIAHKIKASGVQAVAIGFINSYASGKHEQQMRDILREICPSVHIVLSSETRPIFREHGRFVTTAVRAACMPVMVKYMDDLESRLVENGFKGQLLILKSSGGVMSAATARNHPEDMLESGPAGGVAYASYLTAKTGFNHIVHTDVGGTSFDVSIVENGQGLITRNHELEWEVPIVVPMLDIHSIGSGGGSIGWIDAGGSLRVGPKSAGSEPGPVCYGRGGTQPTITDANLLLGRLDPTLNGKFQLDIPAAEAAMSELAKKIGLSTLETAEGMIRIGCEYMAQAVKKVLVSRGRDPRDFVYASFGGAGALHACIVAKSMNIPKVIVPPHAGVASAFGATVMDLRQDIEKFYYSPVQAANLNEINAIFAELMEKARQALLEQGYAQVERISISKTAQMRYVGQSYEVDVSLPDGEITQSSLAAIEQEFHKVHEQEFGVSSNDFAPAFVSLGVTAIGQMDEPPHLEFNRVSDQDLIKGEREVYFDGAWQLCTVFDGEALGAQDHIEGPAIIEYEHACTVLPPQTHAYLNEMGTLIIEIESSAANDEELANVSMAAGK</sequence>
<name>A0ABY4E604_9NEIS</name>
<evidence type="ECO:0000259" key="3">
    <source>
        <dbReference type="Pfam" id="PF19278"/>
    </source>
</evidence>
<protein>
    <submittedName>
        <fullName evidence="4">Hydantoinase/oxoprolinase family protein</fullName>
    </submittedName>
</protein>
<reference evidence="4 5" key="1">
    <citation type="journal article" date="2022" name="Res Sq">
        <title>Evolution of multicellular longitudinally dividing oral cavity symbionts (Neisseriaceae).</title>
        <authorList>
            <person name="Nyongesa S."/>
            <person name="Weber P."/>
            <person name="Bernet E."/>
            <person name="Pullido F."/>
            <person name="Nieckarz M."/>
            <person name="Delaby M."/>
            <person name="Nieves C."/>
            <person name="Viehboeck T."/>
            <person name="Krause N."/>
            <person name="Rivera-Millot A."/>
            <person name="Nakamura A."/>
            <person name="Vischer N."/>
            <person name="VanNieuwenhze M."/>
            <person name="Brun Y."/>
            <person name="Cava F."/>
            <person name="Bulgheresi S."/>
            <person name="Veyrier F."/>
        </authorList>
    </citation>
    <scope>NUCLEOTIDE SEQUENCE [LARGE SCALE GENOMIC DNA]</scope>
    <source>
        <strain evidence="4 5">SN4</strain>
    </source>
</reference>
<gene>
    <name evidence="4" type="ORF">LVJ82_09600</name>
</gene>
<proteinExistence type="predicted"/>
<dbReference type="InterPro" id="IPR049517">
    <property type="entry name" value="ACX-like_C"/>
</dbReference>
<feature type="domain" description="Hydantoinase/oxoprolinase N-terminal" evidence="2">
    <location>
        <begin position="3"/>
        <end position="178"/>
    </location>
</feature>
<dbReference type="Pfam" id="PF05378">
    <property type="entry name" value="Hydant_A_N"/>
    <property type="match status" value="1"/>
</dbReference>
<feature type="domain" description="Hydantoinase A/oxoprolinase" evidence="1">
    <location>
        <begin position="198"/>
        <end position="483"/>
    </location>
</feature>
<dbReference type="PANTHER" id="PTHR11365:SF23">
    <property type="entry name" value="HYPOTHETICAL 5-OXOPROLINASE (EUROFUNG)-RELATED"/>
    <property type="match status" value="1"/>
</dbReference>
<dbReference type="Proteomes" id="UP000832011">
    <property type="component" value="Chromosome"/>
</dbReference>
<dbReference type="RefSeq" id="WP_058304766.1">
    <property type="nucleotide sequence ID" value="NZ_CABKVG010000004.1"/>
</dbReference>
<dbReference type="InterPro" id="IPR002821">
    <property type="entry name" value="Hydantoinase_A"/>
</dbReference>
<dbReference type="Pfam" id="PF19278">
    <property type="entry name" value="Hydant_A_C"/>
    <property type="match status" value="1"/>
</dbReference>
<dbReference type="InterPro" id="IPR008040">
    <property type="entry name" value="Hydant_A_N"/>
</dbReference>
<evidence type="ECO:0000259" key="2">
    <source>
        <dbReference type="Pfam" id="PF05378"/>
    </source>
</evidence>
<dbReference type="PANTHER" id="PTHR11365">
    <property type="entry name" value="5-OXOPROLINASE RELATED"/>
    <property type="match status" value="1"/>
</dbReference>
<feature type="domain" description="Acetophenone carboxylase-like C-terminal" evidence="3">
    <location>
        <begin position="494"/>
        <end position="666"/>
    </location>
</feature>
<dbReference type="EMBL" id="CP091511">
    <property type="protein sequence ID" value="UOO91192.1"/>
    <property type="molecule type" value="Genomic_DNA"/>
</dbReference>
<evidence type="ECO:0000313" key="4">
    <source>
        <dbReference type="EMBL" id="UOO91192.1"/>
    </source>
</evidence>
<organism evidence="4 5">
    <name type="scientific">Vitreoscilla massiliensis</name>
    <dbReference type="NCBI Taxonomy" id="1689272"/>
    <lineage>
        <taxon>Bacteria</taxon>
        <taxon>Pseudomonadati</taxon>
        <taxon>Pseudomonadota</taxon>
        <taxon>Betaproteobacteria</taxon>
        <taxon>Neisseriales</taxon>
        <taxon>Neisseriaceae</taxon>
        <taxon>Vitreoscilla</taxon>
    </lineage>
</organism>